<proteinExistence type="inferred from homology"/>
<dbReference type="Proteomes" id="UP000447833">
    <property type="component" value="Unassembled WGS sequence"/>
</dbReference>
<name>A0A845EVV5_9BACL</name>
<keyword evidence="2 9" id="KW-1003">Cell membrane</keyword>
<comment type="pathway">
    <text evidence="9">Cell wall biogenesis.</text>
</comment>
<dbReference type="EMBL" id="WMEY01000001">
    <property type="protein sequence ID" value="MYL62255.1"/>
    <property type="molecule type" value="Genomic_DNA"/>
</dbReference>
<dbReference type="EC" id="2.7.8.-" evidence="9"/>
<dbReference type="NCBIfam" id="NF006897">
    <property type="entry name" value="PRK09379.1"/>
    <property type="match status" value="1"/>
</dbReference>
<dbReference type="Gene3D" id="3.40.630.190">
    <property type="entry name" value="LCP protein"/>
    <property type="match status" value="1"/>
</dbReference>
<accession>A0A845EVV5</accession>
<evidence type="ECO:0000313" key="13">
    <source>
        <dbReference type="Proteomes" id="UP000447833"/>
    </source>
</evidence>
<feature type="topological domain" description="Extracellular" evidence="9">
    <location>
        <begin position="28"/>
        <end position="304"/>
    </location>
</feature>
<comment type="similarity">
    <text evidence="1 9">Belongs to the LytR/CpsA/Psr (LCP) family.</text>
</comment>
<evidence type="ECO:0000256" key="6">
    <source>
        <dbReference type="ARBA" id="ARBA00022989"/>
    </source>
</evidence>
<keyword evidence="4 9" id="KW-0812">Transmembrane</keyword>
<evidence type="ECO:0000259" key="11">
    <source>
        <dbReference type="Pfam" id="PF03816"/>
    </source>
</evidence>
<evidence type="ECO:0000313" key="12">
    <source>
        <dbReference type="EMBL" id="MYL62255.1"/>
    </source>
</evidence>
<comment type="function">
    <text evidence="9">May catalyze the final step in cell wall teichoic acid biosynthesis, the transfer of the anionic cell wall polymers (APs) from their lipid-linked precursor to the cell wall peptidoglycan (PG).</text>
</comment>
<evidence type="ECO:0000256" key="9">
    <source>
        <dbReference type="HAMAP-Rule" id="MF_01140"/>
    </source>
</evidence>
<dbReference type="InterPro" id="IPR050922">
    <property type="entry name" value="LytR/CpsA/Psr_CW_biosynth"/>
</dbReference>
<evidence type="ECO:0000256" key="3">
    <source>
        <dbReference type="ARBA" id="ARBA00022679"/>
    </source>
</evidence>
<reference evidence="12 13" key="1">
    <citation type="submission" date="2019-11" db="EMBL/GenBank/DDBJ databases">
        <title>Genome sequences of 17 halophilic strains isolated from different environments.</title>
        <authorList>
            <person name="Furrow R.E."/>
        </authorList>
    </citation>
    <scope>NUCLEOTIDE SEQUENCE [LARGE SCALE GENOMIC DNA]</scope>
    <source>
        <strain evidence="12 13">22506_14_FS</strain>
    </source>
</reference>
<dbReference type="AlphaFoldDB" id="A0A845EVV5"/>
<keyword evidence="6 9" id="KW-1133">Transmembrane helix</keyword>
<protein>
    <recommendedName>
        <fullName evidence="9">Polyisoprenyl-teichoic acid--peptidoglycan teichoic acid transferase TagU</fullName>
        <ecNumber evidence="9">2.7.8.-</ecNumber>
    </recommendedName>
</protein>
<dbReference type="GO" id="GO:0070726">
    <property type="term" value="P:cell wall assembly"/>
    <property type="evidence" value="ECO:0007669"/>
    <property type="project" value="UniProtKB-UniRule"/>
</dbReference>
<sequence>MSEMKKFLIILSVIAGVVILAGGGYAYYLYDSVKDTATDMHEPISRDTSDKRTQKVNMDEKDPVSILLMGVDERDGDQGRSDTMIMITLNPHNDSMYMFNIPRDTRTEIIGRGTVEKMNHAYAYGGIEMTMDTVENFLDVPIDYYFKVNMEAFEDVVSALNGVTVDNPFAFDYEGYSFPAGEIDLNAEEALAFSRMRYEDPKGDLGRNDRQREIIKSIIDEGASVGSFNKIDDLLKAVGSNVKTNMTFEEMNDIFKNYRGARNNMTTFEIQGSGEMIDGLWYYIVPDQEKQSITQKLKEHLEIS</sequence>
<keyword evidence="5 9" id="KW-0735">Signal-anchor</keyword>
<evidence type="ECO:0000256" key="1">
    <source>
        <dbReference type="ARBA" id="ARBA00006068"/>
    </source>
</evidence>
<dbReference type="PANTHER" id="PTHR33392">
    <property type="entry name" value="POLYISOPRENYL-TEICHOIC ACID--PEPTIDOGLYCAN TEICHOIC ACID TRANSFERASE TAGU"/>
    <property type="match status" value="1"/>
</dbReference>
<feature type="transmembrane region" description="Helical" evidence="10">
    <location>
        <begin position="7"/>
        <end position="30"/>
    </location>
</feature>
<dbReference type="GO" id="GO:0016780">
    <property type="term" value="F:phosphotransferase activity, for other substituted phosphate groups"/>
    <property type="evidence" value="ECO:0007669"/>
    <property type="project" value="UniProtKB-UniRule"/>
</dbReference>
<keyword evidence="7 9" id="KW-0472">Membrane</keyword>
<evidence type="ECO:0000256" key="10">
    <source>
        <dbReference type="SAM" id="Phobius"/>
    </source>
</evidence>
<evidence type="ECO:0000256" key="5">
    <source>
        <dbReference type="ARBA" id="ARBA00022968"/>
    </source>
</evidence>
<comment type="subcellular location">
    <subcellularLocation>
        <location evidence="9">Cell membrane</location>
        <topology evidence="9">Single-pass type II membrane protein</topology>
    </subcellularLocation>
</comment>
<keyword evidence="8 9" id="KW-0961">Cell wall biogenesis/degradation</keyword>
<keyword evidence="3 9" id="KW-0808">Transferase</keyword>
<dbReference type="PANTHER" id="PTHR33392:SF6">
    <property type="entry name" value="POLYISOPRENYL-TEICHOIC ACID--PEPTIDOGLYCAN TEICHOIC ACID TRANSFERASE TAGU"/>
    <property type="match status" value="1"/>
</dbReference>
<organism evidence="12 13">
    <name type="scientific">Guptibacillus hwajinpoensis</name>
    <dbReference type="NCBI Taxonomy" id="208199"/>
    <lineage>
        <taxon>Bacteria</taxon>
        <taxon>Bacillati</taxon>
        <taxon>Bacillota</taxon>
        <taxon>Bacilli</taxon>
        <taxon>Bacillales</taxon>
        <taxon>Guptibacillaceae</taxon>
        <taxon>Guptibacillus</taxon>
    </lineage>
</organism>
<dbReference type="NCBIfam" id="TIGR00350">
    <property type="entry name" value="lytR_cpsA_psr"/>
    <property type="match status" value="1"/>
</dbReference>
<evidence type="ECO:0000256" key="8">
    <source>
        <dbReference type="ARBA" id="ARBA00023316"/>
    </source>
</evidence>
<evidence type="ECO:0000256" key="7">
    <source>
        <dbReference type="ARBA" id="ARBA00023136"/>
    </source>
</evidence>
<dbReference type="HAMAP" id="MF_01140">
    <property type="entry name" value="TagU_transferase"/>
    <property type="match status" value="1"/>
</dbReference>
<comment type="caution">
    <text evidence="12">The sequence shown here is derived from an EMBL/GenBank/DDBJ whole genome shotgun (WGS) entry which is preliminary data.</text>
</comment>
<feature type="topological domain" description="Cytoplasmic" evidence="9">
    <location>
        <begin position="1"/>
        <end position="6"/>
    </location>
</feature>
<evidence type="ECO:0000256" key="2">
    <source>
        <dbReference type="ARBA" id="ARBA00022475"/>
    </source>
</evidence>
<gene>
    <name evidence="9" type="primary">tagU</name>
    <name evidence="12" type="ORF">GLW07_02680</name>
</gene>
<dbReference type="InterPro" id="IPR004474">
    <property type="entry name" value="LytR_CpsA_psr"/>
</dbReference>
<evidence type="ECO:0000256" key="4">
    <source>
        <dbReference type="ARBA" id="ARBA00022692"/>
    </source>
</evidence>
<dbReference type="Pfam" id="PF03816">
    <property type="entry name" value="LytR_cpsA_psr"/>
    <property type="match status" value="1"/>
</dbReference>
<dbReference type="GO" id="GO:0005886">
    <property type="term" value="C:plasma membrane"/>
    <property type="evidence" value="ECO:0007669"/>
    <property type="project" value="UniProtKB-SubCell"/>
</dbReference>
<feature type="domain" description="Cell envelope-related transcriptional attenuator" evidence="11">
    <location>
        <begin position="80"/>
        <end position="221"/>
    </location>
</feature>
<dbReference type="InterPro" id="IPR023734">
    <property type="entry name" value="TagU"/>
</dbReference>